<keyword evidence="1" id="KW-0808">Transferase</keyword>
<dbReference type="PANTHER" id="PTHR10584:SF166">
    <property type="entry name" value="RIBOKINASE"/>
    <property type="match status" value="1"/>
</dbReference>
<dbReference type="Gene3D" id="3.40.1190.20">
    <property type="match status" value="1"/>
</dbReference>
<dbReference type="PANTHER" id="PTHR10584">
    <property type="entry name" value="SUGAR KINASE"/>
    <property type="match status" value="1"/>
</dbReference>
<evidence type="ECO:0000313" key="5">
    <source>
        <dbReference type="Proteomes" id="UP000006160"/>
    </source>
</evidence>
<dbReference type="InterPro" id="IPR011611">
    <property type="entry name" value="PfkB_dom"/>
</dbReference>
<dbReference type="PROSITE" id="PS00584">
    <property type="entry name" value="PFKB_KINASES_2"/>
    <property type="match status" value="1"/>
</dbReference>
<protein>
    <submittedName>
        <fullName evidence="4">PfkB domain protein</fullName>
    </submittedName>
</protein>
<evidence type="ECO:0000313" key="4">
    <source>
        <dbReference type="EMBL" id="EES91451.1"/>
    </source>
</evidence>
<dbReference type="GeneID" id="66318305"/>
<accession>A0A9P2LLL0</accession>
<dbReference type="SUPFAM" id="SSF53613">
    <property type="entry name" value="Ribokinase-like"/>
    <property type="match status" value="1"/>
</dbReference>
<dbReference type="Proteomes" id="UP000006160">
    <property type="component" value="Unassembled WGS sequence"/>
</dbReference>
<dbReference type="PROSITE" id="PS00583">
    <property type="entry name" value="PFKB_KINASES_1"/>
    <property type="match status" value="1"/>
</dbReference>
<comment type="caution">
    <text evidence="4">The sequence shown here is derived from an EMBL/GenBank/DDBJ whole genome shotgun (WGS) entry which is preliminary data.</text>
</comment>
<proteinExistence type="predicted"/>
<evidence type="ECO:0000256" key="2">
    <source>
        <dbReference type="ARBA" id="ARBA00022777"/>
    </source>
</evidence>
<dbReference type="InterPro" id="IPR002173">
    <property type="entry name" value="Carboh/pur_kinase_PfkB_CS"/>
</dbReference>
<feature type="domain" description="Carbohydrate kinase PfkB" evidence="3">
    <location>
        <begin position="4"/>
        <end position="296"/>
    </location>
</feature>
<dbReference type="InterPro" id="IPR029056">
    <property type="entry name" value="Ribokinase-like"/>
</dbReference>
<evidence type="ECO:0000259" key="3">
    <source>
        <dbReference type="Pfam" id="PF00294"/>
    </source>
</evidence>
<dbReference type="RefSeq" id="WP_003376288.1">
    <property type="nucleotide sequence ID" value="NZ_ACSJ01000007.1"/>
</dbReference>
<reference evidence="4 5" key="1">
    <citation type="submission" date="2009-10" db="EMBL/GenBank/DDBJ databases">
        <authorList>
            <person name="Shrivastava S."/>
            <person name="Brinkac L.B."/>
            <person name="Brown J.L."/>
            <person name="Bruce D.B."/>
            <person name="Detter C."/>
            <person name="Green L.D."/>
            <person name="Munk C.A."/>
            <person name="Rogers Y.C."/>
            <person name="Tapia R."/>
            <person name="Saunders E.S."/>
            <person name="Sims D.R."/>
            <person name="Smith L.A."/>
            <person name="Smith T.J."/>
            <person name="Sutton G."/>
            <person name="Brettin T."/>
        </authorList>
    </citation>
    <scope>NUCLEOTIDE SEQUENCE [LARGE SCALE GENOMIC DNA]</scope>
    <source>
        <strain evidence="5">D str. 1873</strain>
    </source>
</reference>
<sequence>MENYVVILGTAIMDVTGFSSKAIILGDKNSECFVKLSSGGAARNIAENMARLGLNTKLITVIGDDVFGYKIKKDCENAGIDLSYANTILGEKSATYISLIDGNGDMQVGLTDLHIRKEYTIDFIKTRIEVFKSAQIIVITPEVPIEIIRYIHKNCPSVSIMADVASVDLAENVKKNFGVFHTIKANNHEILALTGIKVTDDKKLEEAADYLIKKGTRVCLFTMGSKGVFYKNKDGTVIRISTRKINHVISVTGAGDAFTAGYLYSLQNNKDINYSLQFAMGMALATIFYDKANNPNITPELAYNTYLKYKN</sequence>
<dbReference type="GO" id="GO:0016301">
    <property type="term" value="F:kinase activity"/>
    <property type="evidence" value="ECO:0007669"/>
    <property type="project" value="UniProtKB-KW"/>
</dbReference>
<organism evidence="4 5">
    <name type="scientific">Clostridium botulinum D str. 1873</name>
    <dbReference type="NCBI Taxonomy" id="592027"/>
    <lineage>
        <taxon>Bacteria</taxon>
        <taxon>Bacillati</taxon>
        <taxon>Bacillota</taxon>
        <taxon>Clostridia</taxon>
        <taxon>Eubacteriales</taxon>
        <taxon>Clostridiaceae</taxon>
        <taxon>Clostridium</taxon>
    </lineage>
</organism>
<evidence type="ECO:0000256" key="1">
    <source>
        <dbReference type="ARBA" id="ARBA00022679"/>
    </source>
</evidence>
<dbReference type="Pfam" id="PF00294">
    <property type="entry name" value="PfkB"/>
    <property type="match status" value="1"/>
</dbReference>
<keyword evidence="2" id="KW-0418">Kinase</keyword>
<name>A0A9P2LLL0_CLOBO</name>
<gene>
    <name evidence="4" type="ORF">CLG_B1739</name>
</gene>
<dbReference type="EMBL" id="ACSJ01000007">
    <property type="protein sequence ID" value="EES91451.1"/>
    <property type="molecule type" value="Genomic_DNA"/>
</dbReference>
<dbReference type="AlphaFoldDB" id="A0A9P2LLL0"/>